<dbReference type="OrthoDB" id="9778910at2"/>
<dbReference type="InterPro" id="IPR045621">
    <property type="entry name" value="BPD_transp_1_N"/>
</dbReference>
<dbReference type="InterPro" id="IPR035906">
    <property type="entry name" value="MetI-like_sf"/>
</dbReference>
<comment type="subcellular location">
    <subcellularLocation>
        <location evidence="1 7">Cell membrane</location>
        <topology evidence="1 7">Multi-pass membrane protein</topology>
    </subcellularLocation>
</comment>
<keyword evidence="4 7" id="KW-0812">Transmembrane</keyword>
<comment type="similarity">
    <text evidence="7">Belongs to the binding-protein-dependent transport system permease family.</text>
</comment>
<dbReference type="PANTHER" id="PTHR43376:SF1">
    <property type="entry name" value="OLIGOPEPTIDE TRANSPORT SYSTEM PERMEASE PROTEIN"/>
    <property type="match status" value="1"/>
</dbReference>
<feature type="transmembrane region" description="Helical" evidence="7">
    <location>
        <begin position="204"/>
        <end position="221"/>
    </location>
</feature>
<evidence type="ECO:0000256" key="2">
    <source>
        <dbReference type="ARBA" id="ARBA00022448"/>
    </source>
</evidence>
<name>A0A4U3MBF7_9ACTN</name>
<keyword evidence="5 7" id="KW-1133">Transmembrane helix</keyword>
<evidence type="ECO:0000256" key="5">
    <source>
        <dbReference type="ARBA" id="ARBA00022989"/>
    </source>
</evidence>
<dbReference type="EMBL" id="SZQA01000021">
    <property type="protein sequence ID" value="TKK86425.1"/>
    <property type="molecule type" value="Genomic_DNA"/>
</dbReference>
<dbReference type="SUPFAM" id="SSF161098">
    <property type="entry name" value="MetI-like"/>
    <property type="match status" value="1"/>
</dbReference>
<dbReference type="Proteomes" id="UP000308705">
    <property type="component" value="Unassembled WGS sequence"/>
</dbReference>
<dbReference type="AlphaFoldDB" id="A0A4U3MBF7"/>
<evidence type="ECO:0000256" key="1">
    <source>
        <dbReference type="ARBA" id="ARBA00004651"/>
    </source>
</evidence>
<dbReference type="PROSITE" id="PS50928">
    <property type="entry name" value="ABC_TM1"/>
    <property type="match status" value="1"/>
</dbReference>
<reference evidence="10 11" key="1">
    <citation type="submission" date="2019-04" db="EMBL/GenBank/DDBJ databases">
        <title>Herbidospora sp. NEAU-GS14.nov., a novel actinomycete isolated from soil.</title>
        <authorList>
            <person name="Han L."/>
        </authorList>
    </citation>
    <scope>NUCLEOTIDE SEQUENCE [LARGE SCALE GENOMIC DNA]</scope>
    <source>
        <strain evidence="10 11">NEAU-GS14</strain>
    </source>
</reference>
<dbReference type="GO" id="GO:0055085">
    <property type="term" value="P:transmembrane transport"/>
    <property type="evidence" value="ECO:0007669"/>
    <property type="project" value="InterPro"/>
</dbReference>
<proteinExistence type="inferred from homology"/>
<sequence length="341" mass="37830">MGCSSWEARGSWRCGGARRSPPTTGSEPVRGYVLKKVGWSIGTLLFVVVFNFFLFRLLPGDPIGLYTRGRNMSPEQLIRLRQQLNRPIGEQFVEYLANPFASAINSTRFNRPVWEIIGERVWPTVLLVGTAVLVAAVAGVWLGIRSGWRRGSRFDRITTGTTNTLYAMPEFWVGMMLIMWLPFFPSGGINSVGVSGFFATAVDTAWHMVLPVTALAIVYLAEYTSIMRASLVDELRQDYLTLARAKGLREDLVRRRHAVPNALLPTMTLIFLNLGFVIGGAITVEYVFSWPGLGLLTAEALRGPDIPLLQAVFLLFSLGVIVFTLLADLLYAVLDPRVSTQ</sequence>
<feature type="transmembrane region" description="Helical" evidence="7">
    <location>
        <begin position="308"/>
        <end position="334"/>
    </location>
</feature>
<dbReference type="InterPro" id="IPR000515">
    <property type="entry name" value="MetI-like"/>
</dbReference>
<gene>
    <name evidence="10" type="ORF">FDA94_21640</name>
</gene>
<evidence type="ECO:0000256" key="7">
    <source>
        <dbReference type="RuleBase" id="RU363032"/>
    </source>
</evidence>
<evidence type="ECO:0000256" key="8">
    <source>
        <dbReference type="SAM" id="MobiDB-lite"/>
    </source>
</evidence>
<evidence type="ECO:0000256" key="6">
    <source>
        <dbReference type="ARBA" id="ARBA00023136"/>
    </source>
</evidence>
<feature type="transmembrane region" description="Helical" evidence="7">
    <location>
        <begin position="37"/>
        <end position="58"/>
    </location>
</feature>
<keyword evidence="11" id="KW-1185">Reference proteome</keyword>
<feature type="transmembrane region" description="Helical" evidence="7">
    <location>
        <begin position="165"/>
        <end position="184"/>
    </location>
</feature>
<accession>A0A4U3MBF7</accession>
<keyword evidence="6 7" id="KW-0472">Membrane</keyword>
<keyword evidence="3" id="KW-1003">Cell membrane</keyword>
<comment type="caution">
    <text evidence="10">The sequence shown here is derived from an EMBL/GenBank/DDBJ whole genome shotgun (WGS) entry which is preliminary data.</text>
</comment>
<dbReference type="Gene3D" id="1.10.3720.10">
    <property type="entry name" value="MetI-like"/>
    <property type="match status" value="1"/>
</dbReference>
<feature type="transmembrane region" description="Helical" evidence="7">
    <location>
        <begin position="262"/>
        <end position="288"/>
    </location>
</feature>
<dbReference type="Pfam" id="PF00528">
    <property type="entry name" value="BPD_transp_1"/>
    <property type="match status" value="1"/>
</dbReference>
<feature type="region of interest" description="Disordered" evidence="8">
    <location>
        <begin position="1"/>
        <end position="26"/>
    </location>
</feature>
<dbReference type="CDD" id="cd06261">
    <property type="entry name" value="TM_PBP2"/>
    <property type="match status" value="1"/>
</dbReference>
<evidence type="ECO:0000313" key="10">
    <source>
        <dbReference type="EMBL" id="TKK86425.1"/>
    </source>
</evidence>
<keyword evidence="2 7" id="KW-0813">Transport</keyword>
<dbReference type="Pfam" id="PF19300">
    <property type="entry name" value="BPD_transp_1_N"/>
    <property type="match status" value="1"/>
</dbReference>
<evidence type="ECO:0000259" key="9">
    <source>
        <dbReference type="PROSITE" id="PS50928"/>
    </source>
</evidence>
<dbReference type="PANTHER" id="PTHR43376">
    <property type="entry name" value="OLIGOPEPTIDE TRANSPORT SYSTEM PERMEASE PROTEIN"/>
    <property type="match status" value="1"/>
</dbReference>
<dbReference type="GO" id="GO:0005886">
    <property type="term" value="C:plasma membrane"/>
    <property type="evidence" value="ECO:0007669"/>
    <property type="project" value="UniProtKB-SubCell"/>
</dbReference>
<feature type="transmembrane region" description="Helical" evidence="7">
    <location>
        <begin position="121"/>
        <end position="144"/>
    </location>
</feature>
<protein>
    <submittedName>
        <fullName evidence="10">ABC transporter permease</fullName>
    </submittedName>
</protein>
<evidence type="ECO:0000256" key="4">
    <source>
        <dbReference type="ARBA" id="ARBA00022692"/>
    </source>
</evidence>
<evidence type="ECO:0000313" key="11">
    <source>
        <dbReference type="Proteomes" id="UP000308705"/>
    </source>
</evidence>
<evidence type="ECO:0000256" key="3">
    <source>
        <dbReference type="ARBA" id="ARBA00022475"/>
    </source>
</evidence>
<organism evidence="10 11">
    <name type="scientific">Herbidospora galbida</name>
    <dbReference type="NCBI Taxonomy" id="2575442"/>
    <lineage>
        <taxon>Bacteria</taxon>
        <taxon>Bacillati</taxon>
        <taxon>Actinomycetota</taxon>
        <taxon>Actinomycetes</taxon>
        <taxon>Streptosporangiales</taxon>
        <taxon>Streptosporangiaceae</taxon>
        <taxon>Herbidospora</taxon>
    </lineage>
</organism>
<feature type="domain" description="ABC transmembrane type-1" evidence="9">
    <location>
        <begin position="121"/>
        <end position="327"/>
    </location>
</feature>